<evidence type="ECO:0000313" key="3">
    <source>
        <dbReference type="EMBL" id="QEV16871.1"/>
    </source>
</evidence>
<name>A0A5J6HER8_STRAD</name>
<feature type="chain" id="PRO_5039225908" description="Peptidase M10 metallopeptidase domain-containing protein" evidence="2">
    <location>
        <begin position="23"/>
        <end position="511"/>
    </location>
</feature>
<organism evidence="3 4">
    <name type="scientific">Streptomyces alboniger</name>
    <dbReference type="NCBI Taxonomy" id="132473"/>
    <lineage>
        <taxon>Bacteria</taxon>
        <taxon>Bacillati</taxon>
        <taxon>Actinomycetota</taxon>
        <taxon>Actinomycetes</taxon>
        <taxon>Kitasatosporales</taxon>
        <taxon>Streptomycetaceae</taxon>
        <taxon>Streptomyces</taxon>
        <taxon>Streptomyces aurantiacus group</taxon>
    </lineage>
</organism>
<dbReference type="Gene3D" id="2.50.20.20">
    <property type="match status" value="1"/>
</dbReference>
<dbReference type="Proteomes" id="UP000326553">
    <property type="component" value="Chromosome"/>
</dbReference>
<sequence>MAAVGAAAAVVAGLQLSPSAFGTDDADATDDRAPASSRPATAPTRAEASHAGRQDFGSSGSDGTRFRDGVMSLTPAPPAASARRAAPAAPHGEGWTSAGAARLLGTGYTVRFYDKRAADWLGPYVKRSVADLRRVTNLPVTVDSRPVGWDHVRTRGEVVIGLLRRPCVPPADGGGSGWKVVRDGSGSKNLSCGFYASSLPATVTSGHAYINDEFFTADGKPAPSMGETYLRNHISHELGHTMGLAHANRGAAPGDCVKGTDSGQAPVMCTPGKAAQDDRKDARAVLAAAARKTAAQSSYKTVQTGQGGTDRSEMLYQKKPAASVIKAEVSKSAANPTGVSHMLSMGGSTYVKTDKVPGKSWYSMDLGGGADGGGGAPRAAGYVAEFAGALAATKSTAWVAEEKTGGRAADHYRGKVVLDELAEYTGPALSKDLRDLYVSVAKKQGLESVVIDMWVGKDDLVLKSRETGEGKKGREVINEEYSDFGAVPTISAPPAGSVATWDEFIAAQARP</sequence>
<feature type="signal peptide" evidence="2">
    <location>
        <begin position="1"/>
        <end position="22"/>
    </location>
</feature>
<dbReference type="KEGG" id="salw:CP975_04590"/>
<gene>
    <name evidence="3" type="ORF">CP975_04590</name>
</gene>
<dbReference type="EMBL" id="CP023695">
    <property type="protein sequence ID" value="QEV16871.1"/>
    <property type="molecule type" value="Genomic_DNA"/>
</dbReference>
<dbReference type="AlphaFoldDB" id="A0A5J6HER8"/>
<protein>
    <recommendedName>
        <fullName evidence="5">Peptidase M10 metallopeptidase domain-containing protein</fullName>
    </recommendedName>
</protein>
<dbReference type="Gene3D" id="3.40.390.10">
    <property type="entry name" value="Collagenase (Catalytic Domain)"/>
    <property type="match status" value="1"/>
</dbReference>
<proteinExistence type="predicted"/>
<dbReference type="InterPro" id="IPR024079">
    <property type="entry name" value="MetalloPept_cat_dom_sf"/>
</dbReference>
<keyword evidence="4" id="KW-1185">Reference proteome</keyword>
<accession>A0A5J6HER8</accession>
<evidence type="ECO:0000256" key="2">
    <source>
        <dbReference type="SAM" id="SignalP"/>
    </source>
</evidence>
<dbReference type="GO" id="GO:0008237">
    <property type="term" value="F:metallopeptidase activity"/>
    <property type="evidence" value="ECO:0007669"/>
    <property type="project" value="InterPro"/>
</dbReference>
<feature type="region of interest" description="Disordered" evidence="1">
    <location>
        <begin position="19"/>
        <end position="94"/>
    </location>
</feature>
<evidence type="ECO:0000313" key="4">
    <source>
        <dbReference type="Proteomes" id="UP000326553"/>
    </source>
</evidence>
<keyword evidence="2" id="KW-0732">Signal</keyword>
<feature type="compositionally biased region" description="Low complexity" evidence="1">
    <location>
        <begin position="34"/>
        <end position="46"/>
    </location>
</feature>
<feature type="compositionally biased region" description="Low complexity" evidence="1">
    <location>
        <begin position="79"/>
        <end position="90"/>
    </location>
</feature>
<dbReference type="SUPFAM" id="SSF55486">
    <property type="entry name" value="Metalloproteases ('zincins'), catalytic domain"/>
    <property type="match status" value="1"/>
</dbReference>
<reference evidence="3 4" key="1">
    <citation type="submission" date="2017-09" db="EMBL/GenBank/DDBJ databases">
        <authorList>
            <person name="Lee N."/>
            <person name="Cho B.-K."/>
        </authorList>
    </citation>
    <scope>NUCLEOTIDE SEQUENCE [LARGE SCALE GENOMIC DNA]</scope>
    <source>
        <strain evidence="3 4">ATCC 12461</strain>
    </source>
</reference>
<evidence type="ECO:0000256" key="1">
    <source>
        <dbReference type="SAM" id="MobiDB-lite"/>
    </source>
</evidence>
<evidence type="ECO:0008006" key="5">
    <source>
        <dbReference type="Google" id="ProtNLM"/>
    </source>
</evidence>